<comment type="caution">
    <text evidence="2">The sequence shown here is derived from an EMBL/GenBank/DDBJ whole genome shotgun (WGS) entry which is preliminary data.</text>
</comment>
<reference evidence="2 3" key="1">
    <citation type="submission" date="2016-11" db="EMBL/GenBank/DDBJ databases">
        <title>Study of marine rhodopsin-containing bacteria.</title>
        <authorList>
            <person name="Yoshizawa S."/>
            <person name="Kumagai Y."/>
            <person name="Kogure K."/>
        </authorList>
    </citation>
    <scope>NUCLEOTIDE SEQUENCE [LARGE SCALE GENOMIC DNA]</scope>
    <source>
        <strain evidence="2 3">SAORIC-28</strain>
    </source>
</reference>
<name>A0A271J663_9BACT</name>
<keyword evidence="3" id="KW-1185">Reference proteome</keyword>
<organism evidence="2 3">
    <name type="scientific">Rubrivirga marina</name>
    <dbReference type="NCBI Taxonomy" id="1196024"/>
    <lineage>
        <taxon>Bacteria</taxon>
        <taxon>Pseudomonadati</taxon>
        <taxon>Rhodothermota</taxon>
        <taxon>Rhodothermia</taxon>
        <taxon>Rhodothermales</taxon>
        <taxon>Rubricoccaceae</taxon>
        <taxon>Rubrivirga</taxon>
    </lineage>
</organism>
<protein>
    <submittedName>
        <fullName evidence="2">Uncharacterized protein</fullName>
    </submittedName>
</protein>
<dbReference type="AlphaFoldDB" id="A0A271J663"/>
<dbReference type="Proteomes" id="UP000216339">
    <property type="component" value="Unassembled WGS sequence"/>
</dbReference>
<dbReference type="RefSeq" id="WP_095512221.1">
    <property type="nucleotide sequence ID" value="NZ_MQWD01000001.1"/>
</dbReference>
<feature type="region of interest" description="Disordered" evidence="1">
    <location>
        <begin position="1"/>
        <end position="32"/>
    </location>
</feature>
<evidence type="ECO:0000313" key="2">
    <source>
        <dbReference type="EMBL" id="PAP78544.1"/>
    </source>
</evidence>
<sequence>MENAPPNDTRVLLAASNPDLVPKKERAPEPAAADQLRGLDLLMEIAAESGADDLVDWFLDRRNEVDGED</sequence>
<proteinExistence type="predicted"/>
<accession>A0A271J663</accession>
<gene>
    <name evidence="2" type="ORF">BSZ37_19995</name>
</gene>
<evidence type="ECO:0000313" key="3">
    <source>
        <dbReference type="Proteomes" id="UP000216339"/>
    </source>
</evidence>
<evidence type="ECO:0000256" key="1">
    <source>
        <dbReference type="SAM" id="MobiDB-lite"/>
    </source>
</evidence>
<dbReference type="EMBL" id="MQWD01000001">
    <property type="protein sequence ID" value="PAP78544.1"/>
    <property type="molecule type" value="Genomic_DNA"/>
</dbReference>